<reference evidence="1 2" key="1">
    <citation type="journal article" date="2011" name="PLoS Pathog.">
        <title>Dynamic evolution of pathogenicity revealed by sequencing and comparative genomics of 19 Pseudomonas syringae isolates.</title>
        <authorList>
            <person name="Baltrus D.A."/>
            <person name="Nishimura M.T."/>
            <person name="Romanchuk A."/>
            <person name="Chang J.H."/>
            <person name="Mukhtar M.S."/>
            <person name="Cherkis K."/>
            <person name="Roach J."/>
            <person name="Grant S.R."/>
            <person name="Jones C.D."/>
            <person name="Dangl J.L."/>
        </authorList>
    </citation>
    <scope>NUCLEOTIDE SEQUENCE [LARGE SCALE GENOMIC DNA]</scope>
    <source>
        <strain evidence="1 2">301020</strain>
    </source>
</reference>
<evidence type="ECO:0000313" key="2">
    <source>
        <dbReference type="Proteomes" id="UP000003465"/>
    </source>
</evidence>
<feature type="non-terminal residue" evidence="1">
    <location>
        <position position="1"/>
    </location>
</feature>
<comment type="caution">
    <text evidence="1">The sequence shown here is derived from an EMBL/GenBank/DDBJ whole genome shotgun (WGS) entry which is preliminary data.</text>
</comment>
<organism evidence="1 2">
    <name type="scientific">Pseudomonas amygdali pv. mori str. 301020</name>
    <dbReference type="NCBI Taxonomy" id="629261"/>
    <lineage>
        <taxon>Bacteria</taxon>
        <taxon>Pseudomonadati</taxon>
        <taxon>Pseudomonadota</taxon>
        <taxon>Gammaproteobacteria</taxon>
        <taxon>Pseudomonadales</taxon>
        <taxon>Pseudomonadaceae</taxon>
        <taxon>Pseudomonas</taxon>
        <taxon>Pseudomonas amygdali</taxon>
    </lineage>
</organism>
<protein>
    <submittedName>
        <fullName evidence="1">Isochorismatase hydrolase</fullName>
    </submittedName>
</protein>
<dbReference type="EMBL" id="AEAG01001474">
    <property type="protein sequence ID" value="EGH25636.1"/>
    <property type="molecule type" value="Genomic_DNA"/>
</dbReference>
<sequence>GPVIASINKACAAARAAGIPVIFFQNGWDPAYVEAGGPGSPNWHKSNALKTMRKRPELEGQLLAKGGWDYQLVDELFGIGIGGGRFDVGTRSTCQIAIGNVVGDRVVEQRDVLVDLGYVPAQVAQAVIIDFNAIEQDAAHLVPVKTRYQIGQGRFTAAGTAYQRNHLPRRCGETDVVQHLTLGLRVEEAEVLHLQVAGHAITLDRAGIDFFFHVQLFEDALGTGDTFLDRRTDFRQLANRL</sequence>
<dbReference type="InterPro" id="IPR036380">
    <property type="entry name" value="Isochorismatase-like_sf"/>
</dbReference>
<dbReference type="GO" id="GO:0016787">
    <property type="term" value="F:hydrolase activity"/>
    <property type="evidence" value="ECO:0007669"/>
    <property type="project" value="UniProtKB-KW"/>
</dbReference>
<dbReference type="AlphaFoldDB" id="A0A656GHT0"/>
<dbReference type="SUPFAM" id="SSF52499">
    <property type="entry name" value="Isochorismatase-like hydrolases"/>
    <property type="match status" value="1"/>
</dbReference>
<keyword evidence="1" id="KW-0378">Hydrolase</keyword>
<feature type="non-terminal residue" evidence="1">
    <location>
        <position position="241"/>
    </location>
</feature>
<accession>A0A656GHT0</accession>
<dbReference type="Proteomes" id="UP000003465">
    <property type="component" value="Unassembled WGS sequence"/>
</dbReference>
<dbReference type="Gene3D" id="3.40.50.850">
    <property type="entry name" value="Isochorismatase-like"/>
    <property type="match status" value="1"/>
</dbReference>
<gene>
    <name evidence="1" type="ORF">PSYMO_31147</name>
</gene>
<proteinExistence type="predicted"/>
<name>A0A656GHT0_PSEA0</name>
<evidence type="ECO:0000313" key="1">
    <source>
        <dbReference type="EMBL" id="EGH25636.1"/>
    </source>
</evidence>